<dbReference type="Gene3D" id="3.40.50.1820">
    <property type="entry name" value="alpha/beta hydrolase"/>
    <property type="match status" value="1"/>
</dbReference>
<evidence type="ECO:0000313" key="3">
    <source>
        <dbReference type="Proteomes" id="UP000275232"/>
    </source>
</evidence>
<name>A0A3N5CSR7_9SPHN</name>
<dbReference type="EMBL" id="RPFZ01000001">
    <property type="protein sequence ID" value="RPF71657.1"/>
    <property type="molecule type" value="Genomic_DNA"/>
</dbReference>
<dbReference type="GO" id="GO:0016787">
    <property type="term" value="F:hydrolase activity"/>
    <property type="evidence" value="ECO:0007669"/>
    <property type="project" value="UniProtKB-KW"/>
</dbReference>
<sequence>MGVTKDGGFNRRQFAVIGALAGAGSTLAACAPIAGPGRGELVQQNVSFSAPGGTFDGVFIHPAEGSWPAVVLWPDIAGLRPAPIEMGRRLAQSGYAVLVGNPYYRNVAGQQFADFEEFRTENGFEKVGPWRADNSNENVMATTRALVSWLDGQAAVDANSGIGIQGYCMTGGWSIIGAAAVPGRVKAAASFHGGGLVGDAASAPVNLLDDMANGAGALIAIARNDDADNPEAKTLLRDAGEKSAASVEVEVYDGDHGWTVLDSPAYAQGEAERAWTALLRLYRDEL</sequence>
<dbReference type="SUPFAM" id="SSF53474">
    <property type="entry name" value="alpha/beta-Hydrolases"/>
    <property type="match status" value="1"/>
</dbReference>
<dbReference type="AlphaFoldDB" id="A0A3N5CSR7"/>
<accession>A0A3N5CSR7</accession>
<dbReference type="PANTHER" id="PTHR46623">
    <property type="entry name" value="CARBOXYMETHYLENEBUTENOLIDASE-RELATED"/>
    <property type="match status" value="1"/>
</dbReference>
<dbReference type="PANTHER" id="PTHR46623:SF10">
    <property type="entry name" value="CARBOXYMETHYLENEBUTENOLIDASE HOMOLOG"/>
    <property type="match status" value="1"/>
</dbReference>
<reference evidence="2 3" key="1">
    <citation type="submission" date="2018-11" db="EMBL/GenBank/DDBJ databases">
        <title>Erythrobacter spongiae sp. nov., isolated from a marine sponge.</title>
        <authorList>
            <person name="Zhuang L."/>
            <person name="Luo L."/>
        </authorList>
    </citation>
    <scope>NUCLEOTIDE SEQUENCE [LARGE SCALE GENOMIC DNA]</scope>
    <source>
        <strain evidence="2 3">HN-E23</strain>
    </source>
</reference>
<dbReference type="InterPro" id="IPR002925">
    <property type="entry name" value="Dienelactn_hydro"/>
</dbReference>
<evidence type="ECO:0000313" key="2">
    <source>
        <dbReference type="EMBL" id="RPF71657.1"/>
    </source>
</evidence>
<gene>
    <name evidence="2" type="ORF">EG799_08510</name>
</gene>
<evidence type="ECO:0000259" key="1">
    <source>
        <dbReference type="Pfam" id="PF01738"/>
    </source>
</evidence>
<feature type="domain" description="Dienelactone hydrolase" evidence="1">
    <location>
        <begin position="55"/>
        <end position="283"/>
    </location>
</feature>
<dbReference type="OrthoDB" id="9787933at2"/>
<dbReference type="InterPro" id="IPR029058">
    <property type="entry name" value="AB_hydrolase_fold"/>
</dbReference>
<dbReference type="InterPro" id="IPR051049">
    <property type="entry name" value="Dienelactone_hydrolase-like"/>
</dbReference>
<comment type="caution">
    <text evidence="2">The sequence shown here is derived from an EMBL/GenBank/DDBJ whole genome shotgun (WGS) entry which is preliminary data.</text>
</comment>
<proteinExistence type="predicted"/>
<keyword evidence="2" id="KW-0378">Hydrolase</keyword>
<dbReference type="Pfam" id="PF01738">
    <property type="entry name" value="DLH"/>
    <property type="match status" value="1"/>
</dbReference>
<protein>
    <submittedName>
        <fullName evidence="2">Dienelactone hydrolase family protein</fullName>
    </submittedName>
</protein>
<organism evidence="2 3">
    <name type="scientific">Aurantiacibacter spongiae</name>
    <dbReference type="NCBI Taxonomy" id="2488860"/>
    <lineage>
        <taxon>Bacteria</taxon>
        <taxon>Pseudomonadati</taxon>
        <taxon>Pseudomonadota</taxon>
        <taxon>Alphaproteobacteria</taxon>
        <taxon>Sphingomonadales</taxon>
        <taxon>Erythrobacteraceae</taxon>
        <taxon>Aurantiacibacter</taxon>
    </lineage>
</organism>
<keyword evidence="3" id="KW-1185">Reference proteome</keyword>
<dbReference type="RefSeq" id="WP_123880325.1">
    <property type="nucleotide sequence ID" value="NZ_RPFZ01000001.1"/>
</dbReference>
<dbReference type="Proteomes" id="UP000275232">
    <property type="component" value="Unassembled WGS sequence"/>
</dbReference>
<dbReference type="PROSITE" id="PS51257">
    <property type="entry name" value="PROKAR_LIPOPROTEIN"/>
    <property type="match status" value="1"/>
</dbReference>